<dbReference type="AlphaFoldDB" id="A0A6B8REI8"/>
<name>A0A6B8REI8_9BACL</name>
<accession>A0A6B8REI8</accession>
<dbReference type="OrthoDB" id="2933939at2"/>
<protein>
    <submittedName>
        <fullName evidence="1">Uncharacterized protein</fullName>
    </submittedName>
</protein>
<evidence type="ECO:0000313" key="2">
    <source>
        <dbReference type="Proteomes" id="UP000426246"/>
    </source>
</evidence>
<dbReference type="Proteomes" id="UP000426246">
    <property type="component" value="Chromosome"/>
</dbReference>
<sequence>MDVNLAMTRLTEITFIFPNDHQNEKEWNRTFGALLMGIPNCRELNFMPVSEKNLPSTSFRATSVNYPQIVLGTSLPIQAVFGCVSIRNGIDLAGTWEQLAETEAIDNVLKSSEVPNDHSITALYARLKGHLIDMDHSGVNIPVPLFEKSKWEELTQKLSQITNIYRYPGEEWPFIIPANEEEFQADITDFSAPRTLKFELVYDEYNALPILQFALITDLSRNELEEAFPHPYGYAIPGLEDIFRSVMVDSPWSKDVLIRIDLYYKGNEAELTDWETGEWLVKSGGRINY</sequence>
<keyword evidence="2" id="KW-1185">Reference proteome</keyword>
<dbReference type="RefSeq" id="WP_155699143.1">
    <property type="nucleotide sequence ID" value="NZ_CP034235.1"/>
</dbReference>
<organism evidence="1 2">
    <name type="scientific">Paenibacillus psychroresistens</name>
    <dbReference type="NCBI Taxonomy" id="1778678"/>
    <lineage>
        <taxon>Bacteria</taxon>
        <taxon>Bacillati</taxon>
        <taxon>Bacillota</taxon>
        <taxon>Bacilli</taxon>
        <taxon>Bacillales</taxon>
        <taxon>Paenibacillaceae</taxon>
        <taxon>Paenibacillus</taxon>
    </lineage>
</organism>
<gene>
    <name evidence="1" type="ORF">EHS13_04095</name>
</gene>
<evidence type="ECO:0000313" key="1">
    <source>
        <dbReference type="EMBL" id="QGQ94144.1"/>
    </source>
</evidence>
<reference evidence="2" key="1">
    <citation type="submission" date="2018-11" db="EMBL/GenBank/DDBJ databases">
        <title>Complete genome sequence of Paenibacillus sp. ML311-T8.</title>
        <authorList>
            <person name="Nam Y.-D."/>
            <person name="Kang J."/>
            <person name="Chung W.-H."/>
            <person name="Park Y.S."/>
        </authorList>
    </citation>
    <scope>NUCLEOTIDE SEQUENCE [LARGE SCALE GENOMIC DNA]</scope>
    <source>
        <strain evidence="2">ML311-T8</strain>
    </source>
</reference>
<dbReference type="KEGG" id="ppsc:EHS13_04095"/>
<dbReference type="EMBL" id="CP034235">
    <property type="protein sequence ID" value="QGQ94144.1"/>
    <property type="molecule type" value="Genomic_DNA"/>
</dbReference>
<proteinExistence type="predicted"/>